<evidence type="ECO:0000313" key="3">
    <source>
        <dbReference type="EMBL" id="MCI1185793.1"/>
    </source>
</evidence>
<dbReference type="AlphaFoldDB" id="A0A9X1VCW6"/>
<keyword evidence="3" id="KW-0489">Methyltransferase</keyword>
<accession>A0A9X1VCW6</accession>
<dbReference type="Proteomes" id="UP001139193">
    <property type="component" value="Unassembled WGS sequence"/>
</dbReference>
<dbReference type="GO" id="GO:0032259">
    <property type="term" value="P:methylation"/>
    <property type="evidence" value="ECO:0007669"/>
    <property type="project" value="UniProtKB-KW"/>
</dbReference>
<dbReference type="InterPro" id="IPR013216">
    <property type="entry name" value="Methyltransf_11"/>
</dbReference>
<feature type="transmembrane region" description="Helical" evidence="1">
    <location>
        <begin position="20"/>
        <end position="39"/>
    </location>
</feature>
<proteinExistence type="predicted"/>
<comment type="caution">
    <text evidence="3">The sequence shown here is derived from an EMBL/GenBank/DDBJ whole genome shotgun (WGS) entry which is preliminary data.</text>
</comment>
<reference evidence="3" key="1">
    <citation type="submission" date="2022-03" db="EMBL/GenBank/DDBJ databases">
        <title>Bacterial whole genome sequence for Hymenobacter sp. DH14.</title>
        <authorList>
            <person name="Le V."/>
        </authorList>
    </citation>
    <scope>NUCLEOTIDE SEQUENCE</scope>
    <source>
        <strain evidence="3">DH14</strain>
    </source>
</reference>
<organism evidence="3 4">
    <name type="scientific">Hymenobacter cyanobacteriorum</name>
    <dbReference type="NCBI Taxonomy" id="2926463"/>
    <lineage>
        <taxon>Bacteria</taxon>
        <taxon>Pseudomonadati</taxon>
        <taxon>Bacteroidota</taxon>
        <taxon>Cytophagia</taxon>
        <taxon>Cytophagales</taxon>
        <taxon>Hymenobacteraceae</taxon>
        <taxon>Hymenobacter</taxon>
    </lineage>
</organism>
<evidence type="ECO:0000313" key="4">
    <source>
        <dbReference type="Proteomes" id="UP001139193"/>
    </source>
</evidence>
<name>A0A9X1VCW6_9BACT</name>
<dbReference type="RefSeq" id="WP_241934089.1">
    <property type="nucleotide sequence ID" value="NZ_JALBGC010000001.1"/>
</dbReference>
<keyword evidence="4" id="KW-1185">Reference proteome</keyword>
<dbReference type="EMBL" id="JALBGC010000001">
    <property type="protein sequence ID" value="MCI1185793.1"/>
    <property type="molecule type" value="Genomic_DNA"/>
</dbReference>
<dbReference type="Gene3D" id="3.40.50.150">
    <property type="entry name" value="Vaccinia Virus protein VP39"/>
    <property type="match status" value="1"/>
</dbReference>
<sequence>MAPLRTPLQGVWNVVRFNWPFYLGAGAAALSLAGVGLAGPAALRPYAALLLALALLPMLLSLLITAYIYDFSALYRFQWLPELGPAPTALLTLSAGFDEISAPLAHLYPTASLLAADFYDAARHTEPSIQRARRAYPPYPGTRTVDTRAALPLANASIDLAVAFLAAHEIRDAAERAAFFQEIARVLAPTGTVVVTEHLRDPANFLAYTIGFLHFHSRRAWRATFRAAGLRVEREVSITPFIIAFILRKHGSAA</sequence>
<gene>
    <name evidence="3" type="ORF">MON38_00045</name>
</gene>
<dbReference type="InterPro" id="IPR029063">
    <property type="entry name" value="SAM-dependent_MTases_sf"/>
</dbReference>
<protein>
    <submittedName>
        <fullName evidence="3">Class I SAM-dependent methyltransferase</fullName>
    </submittedName>
</protein>
<keyword evidence="3" id="KW-0808">Transferase</keyword>
<keyword evidence="1" id="KW-0812">Transmembrane</keyword>
<dbReference type="SUPFAM" id="SSF53335">
    <property type="entry name" value="S-adenosyl-L-methionine-dependent methyltransferases"/>
    <property type="match status" value="1"/>
</dbReference>
<evidence type="ECO:0000259" key="2">
    <source>
        <dbReference type="Pfam" id="PF08241"/>
    </source>
</evidence>
<feature type="transmembrane region" description="Helical" evidence="1">
    <location>
        <begin position="46"/>
        <end position="69"/>
    </location>
</feature>
<keyword evidence="1" id="KW-0472">Membrane</keyword>
<feature type="domain" description="Methyltransferase type 11" evidence="2">
    <location>
        <begin position="111"/>
        <end position="195"/>
    </location>
</feature>
<keyword evidence="1" id="KW-1133">Transmembrane helix</keyword>
<evidence type="ECO:0000256" key="1">
    <source>
        <dbReference type="SAM" id="Phobius"/>
    </source>
</evidence>
<dbReference type="Pfam" id="PF08241">
    <property type="entry name" value="Methyltransf_11"/>
    <property type="match status" value="1"/>
</dbReference>
<dbReference type="GO" id="GO:0008757">
    <property type="term" value="F:S-adenosylmethionine-dependent methyltransferase activity"/>
    <property type="evidence" value="ECO:0007669"/>
    <property type="project" value="InterPro"/>
</dbReference>